<accession>A0A2W0HJQ1</accession>
<dbReference type="InterPro" id="IPR033469">
    <property type="entry name" value="CYTH-like_dom_sf"/>
</dbReference>
<gene>
    <name evidence="2" type="ORF">CR205_03840</name>
</gene>
<comment type="caution">
    <text evidence="2">The sequence shown here is derived from an EMBL/GenBank/DDBJ whole genome shotgun (WGS) entry which is preliminary data.</text>
</comment>
<dbReference type="SUPFAM" id="SSF55154">
    <property type="entry name" value="CYTH-like phosphatases"/>
    <property type="match status" value="1"/>
</dbReference>
<evidence type="ECO:0000313" key="2">
    <source>
        <dbReference type="EMBL" id="PYZ97735.1"/>
    </source>
</evidence>
<dbReference type="RefSeq" id="WP_110517118.1">
    <property type="nucleotide sequence ID" value="NZ_PDOF01000001.1"/>
</dbReference>
<dbReference type="AlphaFoldDB" id="A0A2W0HJQ1"/>
<dbReference type="Gene3D" id="2.40.320.10">
    <property type="entry name" value="Hypothetical Protein Pfu-838710-001"/>
    <property type="match status" value="1"/>
</dbReference>
<proteinExistence type="predicted"/>
<reference evidence="2 3" key="1">
    <citation type="submission" date="2017-10" db="EMBL/GenBank/DDBJ databases">
        <title>Bacillus sp. nov., a halophilic bacterium isolated from a Yangshapao Lake.</title>
        <authorList>
            <person name="Wang H."/>
        </authorList>
    </citation>
    <scope>NUCLEOTIDE SEQUENCE [LARGE SCALE GENOMIC DNA]</scope>
    <source>
        <strain evidence="2 3">YSP-3</strain>
    </source>
</reference>
<organism evidence="2 3">
    <name type="scientific">Alteribacter lacisalsi</name>
    <dbReference type="NCBI Taxonomy" id="2045244"/>
    <lineage>
        <taxon>Bacteria</taxon>
        <taxon>Bacillati</taxon>
        <taxon>Bacillota</taxon>
        <taxon>Bacilli</taxon>
        <taxon>Bacillales</taxon>
        <taxon>Bacillaceae</taxon>
        <taxon>Alteribacter</taxon>
    </lineage>
</organism>
<dbReference type="CDD" id="cd07762">
    <property type="entry name" value="CYTH-like_Pase_1"/>
    <property type="match status" value="1"/>
</dbReference>
<dbReference type="PIRSF" id="PIRSF012526">
    <property type="entry name" value="CYTH_UCP012526"/>
    <property type="match status" value="1"/>
</dbReference>
<keyword evidence="3" id="KW-1185">Reference proteome</keyword>
<dbReference type="SMART" id="SM01118">
    <property type="entry name" value="CYTH"/>
    <property type="match status" value="1"/>
</dbReference>
<evidence type="ECO:0000259" key="1">
    <source>
        <dbReference type="PROSITE" id="PS51707"/>
    </source>
</evidence>
<dbReference type="InterPro" id="IPR009195">
    <property type="entry name" value="Uncharacterised_YjbK"/>
</dbReference>
<evidence type="ECO:0000313" key="3">
    <source>
        <dbReference type="Proteomes" id="UP000248066"/>
    </source>
</evidence>
<dbReference type="InterPro" id="IPR023577">
    <property type="entry name" value="CYTH_domain"/>
</dbReference>
<dbReference type="PROSITE" id="PS51707">
    <property type="entry name" value="CYTH"/>
    <property type="match status" value="1"/>
</dbReference>
<feature type="domain" description="CYTH" evidence="1">
    <location>
        <begin position="4"/>
        <end position="192"/>
    </location>
</feature>
<name>A0A2W0HJQ1_9BACI</name>
<dbReference type="EMBL" id="PDOF01000001">
    <property type="protein sequence ID" value="PYZ97735.1"/>
    <property type="molecule type" value="Genomic_DNA"/>
</dbReference>
<dbReference type="Proteomes" id="UP000248066">
    <property type="component" value="Unassembled WGS sequence"/>
</dbReference>
<dbReference type="Pfam" id="PF01928">
    <property type="entry name" value="CYTH"/>
    <property type="match status" value="1"/>
</dbReference>
<protein>
    <submittedName>
        <fullName evidence="2">CYTH domain-containing protein</fullName>
    </submittedName>
</protein>
<dbReference type="OrthoDB" id="384378at2"/>
<sequence>MNQEVEIEFKNLLNEEEYHRLRMAFFKNEEPFSQTNYYFDTKSYLLKDHGAMLRIREKAGSYILTLKQPIDTGLLETHQYLSDKEASTAFAGNGIPGGDVIEHLNKTVDLDRRDFRYLGSLTTERFERKIEGGLLVLDQSTYLDFTDYELEFECADETEGKKAFSSLLDLHKIAERETPSKSHRFFSLSQQTKRT</sequence>